<accession>A0AAQ3KF86</accession>
<dbReference type="EMBL" id="CP136893">
    <property type="protein sequence ID" value="WOL04571.1"/>
    <property type="molecule type" value="Genomic_DNA"/>
</dbReference>
<keyword evidence="1" id="KW-0732">Signal</keyword>
<gene>
    <name evidence="2" type="ORF">Cni_G13292</name>
</gene>
<name>A0AAQ3KF86_9LILI</name>
<protein>
    <submittedName>
        <fullName evidence="2">Uncharacterized protein</fullName>
    </submittedName>
</protein>
<feature type="signal peptide" evidence="1">
    <location>
        <begin position="1"/>
        <end position="26"/>
    </location>
</feature>
<reference evidence="2 3" key="1">
    <citation type="submission" date="2023-10" db="EMBL/GenBank/DDBJ databases">
        <title>Chromosome-scale genome assembly provides insights into flower coloration mechanisms of Canna indica.</title>
        <authorList>
            <person name="Li C."/>
        </authorList>
    </citation>
    <scope>NUCLEOTIDE SEQUENCE [LARGE SCALE GENOMIC DNA]</scope>
    <source>
        <tissue evidence="2">Flower</tissue>
    </source>
</reference>
<organism evidence="2 3">
    <name type="scientific">Canna indica</name>
    <name type="common">Indian-shot</name>
    <dbReference type="NCBI Taxonomy" id="4628"/>
    <lineage>
        <taxon>Eukaryota</taxon>
        <taxon>Viridiplantae</taxon>
        <taxon>Streptophyta</taxon>
        <taxon>Embryophyta</taxon>
        <taxon>Tracheophyta</taxon>
        <taxon>Spermatophyta</taxon>
        <taxon>Magnoliopsida</taxon>
        <taxon>Liliopsida</taxon>
        <taxon>Zingiberales</taxon>
        <taxon>Cannaceae</taxon>
        <taxon>Canna</taxon>
    </lineage>
</organism>
<keyword evidence="3" id="KW-1185">Reference proteome</keyword>
<evidence type="ECO:0000313" key="3">
    <source>
        <dbReference type="Proteomes" id="UP001327560"/>
    </source>
</evidence>
<evidence type="ECO:0000256" key="1">
    <source>
        <dbReference type="SAM" id="SignalP"/>
    </source>
</evidence>
<dbReference type="Proteomes" id="UP001327560">
    <property type="component" value="Chromosome 4"/>
</dbReference>
<sequence length="75" mass="7754">MLCPIRDMLNYLEVVLLLSMTGAGEGTRRGVRGEAMAGNIQMDGSDALVAVAIASSAEPAETESIQNAGGGEEEK</sequence>
<proteinExistence type="predicted"/>
<evidence type="ECO:0000313" key="2">
    <source>
        <dbReference type="EMBL" id="WOL04571.1"/>
    </source>
</evidence>
<feature type="chain" id="PRO_5042827906" evidence="1">
    <location>
        <begin position="27"/>
        <end position="75"/>
    </location>
</feature>
<dbReference type="AlphaFoldDB" id="A0AAQ3KF86"/>